<dbReference type="KEGG" id="pno:SNOG_07567"/>
<feature type="compositionally biased region" description="Low complexity" evidence="1">
    <location>
        <begin position="1"/>
        <end position="17"/>
    </location>
</feature>
<evidence type="ECO:0000313" key="3">
    <source>
        <dbReference type="Proteomes" id="UP000001055"/>
    </source>
</evidence>
<dbReference type="RefSeq" id="XP_001797901.1">
    <property type="nucleotide sequence ID" value="XM_001797849.1"/>
</dbReference>
<organism evidence="2 3">
    <name type="scientific">Phaeosphaeria nodorum (strain SN15 / ATCC MYA-4574 / FGSC 10173)</name>
    <name type="common">Glume blotch fungus</name>
    <name type="synonym">Parastagonospora nodorum</name>
    <dbReference type="NCBI Taxonomy" id="321614"/>
    <lineage>
        <taxon>Eukaryota</taxon>
        <taxon>Fungi</taxon>
        <taxon>Dikarya</taxon>
        <taxon>Ascomycota</taxon>
        <taxon>Pezizomycotina</taxon>
        <taxon>Dothideomycetes</taxon>
        <taxon>Pleosporomycetidae</taxon>
        <taxon>Pleosporales</taxon>
        <taxon>Pleosporineae</taxon>
        <taxon>Phaeosphaeriaceae</taxon>
        <taxon>Parastagonospora</taxon>
    </lineage>
</organism>
<feature type="region of interest" description="Disordered" evidence="1">
    <location>
        <begin position="152"/>
        <end position="199"/>
    </location>
</feature>
<dbReference type="VEuPathDB" id="FungiDB:JI435_075670"/>
<dbReference type="InterPro" id="IPR053218">
    <property type="entry name" value="Pathogen-related_defense"/>
</dbReference>
<gene>
    <name evidence="2" type="ORF">SNOG_07567</name>
</gene>
<proteinExistence type="predicted"/>
<name>Q0UKZ7_PHANO</name>
<dbReference type="eggNOG" id="ENOG502QUA2">
    <property type="taxonomic scope" value="Eukaryota"/>
</dbReference>
<dbReference type="GeneID" id="5974794"/>
<protein>
    <submittedName>
        <fullName evidence="2">Uncharacterized protein</fullName>
    </submittedName>
</protein>
<evidence type="ECO:0000313" key="2">
    <source>
        <dbReference type="EMBL" id="EAT85033.2"/>
    </source>
</evidence>
<reference evidence="3" key="1">
    <citation type="journal article" date="2007" name="Plant Cell">
        <title>Dothideomycete-plant interactions illuminated by genome sequencing and EST analysis of the wheat pathogen Stagonospora nodorum.</title>
        <authorList>
            <person name="Hane J.K."/>
            <person name="Lowe R.G."/>
            <person name="Solomon P.S."/>
            <person name="Tan K.C."/>
            <person name="Schoch C.L."/>
            <person name="Spatafora J.W."/>
            <person name="Crous P.W."/>
            <person name="Kodira C."/>
            <person name="Birren B.W."/>
            <person name="Galagan J.E."/>
            <person name="Torriani S.F."/>
            <person name="McDonald B.A."/>
            <person name="Oliver R.P."/>
        </authorList>
    </citation>
    <scope>NUCLEOTIDE SEQUENCE [LARGE SCALE GENOMIC DNA]</scope>
    <source>
        <strain evidence="3">SN15 / ATCC MYA-4574 / FGSC 10173</strain>
    </source>
</reference>
<dbReference type="Proteomes" id="UP000001055">
    <property type="component" value="Unassembled WGS sequence"/>
</dbReference>
<accession>Q0UKZ7</accession>
<feature type="compositionally biased region" description="Basic residues" evidence="1">
    <location>
        <begin position="172"/>
        <end position="181"/>
    </location>
</feature>
<sequence length="199" mass="22478">MAAADVQQPPAQEAAPALPDYLTNPDAVLGDKDAKWRYGRAPDYSKTRKIFAETKQKSHEAGSLPELVQNLVKNWEVEASFKPNLDDWRTVDHENYSFAINGSEPQGAENSAQGGHIQRHHRAQRILRPHLLRLRLVAQDVQTHDAHFRLGSPRSLQRPANRRIPLAPLGRHEKRLRRHQQQGRESDGQAHGGLIDIEA</sequence>
<feature type="region of interest" description="Disordered" evidence="1">
    <location>
        <begin position="1"/>
        <end position="23"/>
    </location>
</feature>
<dbReference type="AlphaFoldDB" id="Q0UKZ7"/>
<dbReference type="PANTHER" id="PTHR31723">
    <property type="entry name" value="PATHOGENESIS-RELATED FAMILY PROTEIN"/>
    <property type="match status" value="1"/>
</dbReference>
<dbReference type="PANTHER" id="PTHR31723:SF10">
    <property type="entry name" value="PATHOGEN-RELATED PROTEIN"/>
    <property type="match status" value="1"/>
</dbReference>
<dbReference type="InParanoid" id="Q0UKZ7"/>
<dbReference type="EMBL" id="CH445335">
    <property type="protein sequence ID" value="EAT85033.2"/>
    <property type="molecule type" value="Genomic_DNA"/>
</dbReference>
<evidence type="ECO:0000256" key="1">
    <source>
        <dbReference type="SAM" id="MobiDB-lite"/>
    </source>
</evidence>
<dbReference type="HOGENOM" id="CLU_1372633_0_0_1"/>